<sequence>MGLGSGSRWSDGSSRLGGEASTAWSSQGHGVLVGSTSGARVISLFACVGRALLAMVRAMARPSVTAGPGGGLVGEFPAKAIQNSVDEGLDVEMLGDG</sequence>
<feature type="region of interest" description="Disordered" evidence="1">
    <location>
        <begin position="1"/>
        <end position="29"/>
    </location>
</feature>
<dbReference type="Proteomes" id="UP000250235">
    <property type="component" value="Unassembled WGS sequence"/>
</dbReference>
<accession>A0A2Z7AIL2</accession>
<evidence type="ECO:0000313" key="2">
    <source>
        <dbReference type="EMBL" id="KZV20990.1"/>
    </source>
</evidence>
<proteinExistence type="predicted"/>
<keyword evidence="3" id="KW-1185">Reference proteome</keyword>
<feature type="compositionally biased region" description="Low complexity" evidence="1">
    <location>
        <begin position="1"/>
        <end position="18"/>
    </location>
</feature>
<protein>
    <submittedName>
        <fullName evidence="2">Uncharacterized protein</fullName>
    </submittedName>
</protein>
<name>A0A2Z7AIL2_9LAMI</name>
<gene>
    <name evidence="2" type="ORF">F511_29605</name>
</gene>
<dbReference type="EMBL" id="KV015010">
    <property type="protein sequence ID" value="KZV20990.1"/>
    <property type="molecule type" value="Genomic_DNA"/>
</dbReference>
<reference evidence="2 3" key="1">
    <citation type="journal article" date="2015" name="Proc. Natl. Acad. Sci. U.S.A.">
        <title>The resurrection genome of Boea hygrometrica: A blueprint for survival of dehydration.</title>
        <authorList>
            <person name="Xiao L."/>
            <person name="Yang G."/>
            <person name="Zhang L."/>
            <person name="Yang X."/>
            <person name="Zhao S."/>
            <person name="Ji Z."/>
            <person name="Zhou Q."/>
            <person name="Hu M."/>
            <person name="Wang Y."/>
            <person name="Chen M."/>
            <person name="Xu Y."/>
            <person name="Jin H."/>
            <person name="Xiao X."/>
            <person name="Hu G."/>
            <person name="Bao F."/>
            <person name="Hu Y."/>
            <person name="Wan P."/>
            <person name="Li L."/>
            <person name="Deng X."/>
            <person name="Kuang T."/>
            <person name="Xiang C."/>
            <person name="Zhu J.K."/>
            <person name="Oliver M.J."/>
            <person name="He Y."/>
        </authorList>
    </citation>
    <scope>NUCLEOTIDE SEQUENCE [LARGE SCALE GENOMIC DNA]</scope>
    <source>
        <strain evidence="3">cv. XS01</strain>
    </source>
</reference>
<evidence type="ECO:0000256" key="1">
    <source>
        <dbReference type="SAM" id="MobiDB-lite"/>
    </source>
</evidence>
<evidence type="ECO:0000313" key="3">
    <source>
        <dbReference type="Proteomes" id="UP000250235"/>
    </source>
</evidence>
<dbReference type="AlphaFoldDB" id="A0A2Z7AIL2"/>
<organism evidence="2 3">
    <name type="scientific">Dorcoceras hygrometricum</name>
    <dbReference type="NCBI Taxonomy" id="472368"/>
    <lineage>
        <taxon>Eukaryota</taxon>
        <taxon>Viridiplantae</taxon>
        <taxon>Streptophyta</taxon>
        <taxon>Embryophyta</taxon>
        <taxon>Tracheophyta</taxon>
        <taxon>Spermatophyta</taxon>
        <taxon>Magnoliopsida</taxon>
        <taxon>eudicotyledons</taxon>
        <taxon>Gunneridae</taxon>
        <taxon>Pentapetalae</taxon>
        <taxon>asterids</taxon>
        <taxon>lamiids</taxon>
        <taxon>Lamiales</taxon>
        <taxon>Gesneriaceae</taxon>
        <taxon>Didymocarpoideae</taxon>
        <taxon>Trichosporeae</taxon>
        <taxon>Loxocarpinae</taxon>
        <taxon>Dorcoceras</taxon>
    </lineage>
</organism>